<dbReference type="STRING" id="195913.SAMN04488004_13619"/>
<evidence type="ECO:0000313" key="3">
    <source>
        <dbReference type="Proteomes" id="UP000199550"/>
    </source>
</evidence>
<dbReference type="Proteomes" id="UP000199550">
    <property type="component" value="Unassembled WGS sequence"/>
</dbReference>
<evidence type="ECO:0000259" key="1">
    <source>
        <dbReference type="Pfam" id="PF00535"/>
    </source>
</evidence>
<dbReference type="SUPFAM" id="SSF53448">
    <property type="entry name" value="Nucleotide-diphospho-sugar transferases"/>
    <property type="match status" value="1"/>
</dbReference>
<dbReference type="AlphaFoldDB" id="A0A1I4JFL5"/>
<name>A0A1I4JFL5_9RHOB</name>
<proteinExistence type="predicted"/>
<evidence type="ECO:0000313" key="2">
    <source>
        <dbReference type="EMBL" id="SFL65021.1"/>
    </source>
</evidence>
<reference evidence="2 3" key="1">
    <citation type="submission" date="2016-10" db="EMBL/GenBank/DDBJ databases">
        <authorList>
            <person name="de Groot N.N."/>
        </authorList>
    </citation>
    <scope>NUCLEOTIDE SEQUENCE [LARGE SCALE GENOMIC DNA]</scope>
    <source>
        <strain evidence="2 3">DSM 16199</strain>
    </source>
</reference>
<dbReference type="Gene3D" id="3.90.550.10">
    <property type="entry name" value="Spore Coat Polysaccharide Biosynthesis Protein SpsA, Chain A"/>
    <property type="match status" value="1"/>
</dbReference>
<dbReference type="CDD" id="cd04186">
    <property type="entry name" value="GT_2_like_c"/>
    <property type="match status" value="1"/>
</dbReference>
<dbReference type="InterPro" id="IPR029044">
    <property type="entry name" value="Nucleotide-diphossugar_trans"/>
</dbReference>
<dbReference type="InterPro" id="IPR001173">
    <property type="entry name" value="Glyco_trans_2-like"/>
</dbReference>
<organism evidence="2 3">
    <name type="scientific">Loktanella salsilacus</name>
    <dbReference type="NCBI Taxonomy" id="195913"/>
    <lineage>
        <taxon>Bacteria</taxon>
        <taxon>Pseudomonadati</taxon>
        <taxon>Pseudomonadota</taxon>
        <taxon>Alphaproteobacteria</taxon>
        <taxon>Rhodobacterales</taxon>
        <taxon>Roseobacteraceae</taxon>
        <taxon>Loktanella</taxon>
    </lineage>
</organism>
<dbReference type="Pfam" id="PF00535">
    <property type="entry name" value="Glycos_transf_2"/>
    <property type="match status" value="1"/>
</dbReference>
<dbReference type="PANTHER" id="PTHR43179">
    <property type="entry name" value="RHAMNOSYLTRANSFERASE WBBL"/>
    <property type="match status" value="1"/>
</dbReference>
<dbReference type="PANTHER" id="PTHR43179:SF7">
    <property type="entry name" value="RHAMNOSYLTRANSFERASE WBBL"/>
    <property type="match status" value="1"/>
</dbReference>
<dbReference type="EMBL" id="FOTF01000036">
    <property type="protein sequence ID" value="SFL65021.1"/>
    <property type="molecule type" value="Genomic_DNA"/>
</dbReference>
<keyword evidence="3" id="KW-1185">Reference proteome</keyword>
<gene>
    <name evidence="2" type="ORF">SAMN04488004_13619</name>
</gene>
<sequence length="330" mass="36411">MRGVIGDTGQGDMQMSDQDAAELAIVIVSYNTRDMTLACLASVYAQTQTPFEVVVVDNASTDGSAEAIARDFPQVTLVAETVNHGFAPAHDIAVPLTSAPWLLLLNPDTVVLDRALDKLLDFAKRTPDAGIWGGRTVFADGTLNASSCWGRMTLWSTFCRTSGLSGLFPASPLMNSEAMGRWPRDTERDVDIVTGCLFLLKRATWDRLGGFDPAFVMYGEEVDLCMRAKAAGMQPRVTPDAVIVHYGAASDTVRPDKMVRLLRAKVELIKRHFPAHSRWLGRELFRLWPLSRAVALGMAGRLTGRADWREKAGEWRAVWGRRGEWQDGLE</sequence>
<feature type="domain" description="Glycosyltransferase 2-like" evidence="1">
    <location>
        <begin position="25"/>
        <end position="147"/>
    </location>
</feature>
<protein>
    <recommendedName>
        <fullName evidence="1">Glycosyltransferase 2-like domain-containing protein</fullName>
    </recommendedName>
</protein>
<accession>A0A1I4JFL5</accession>